<keyword evidence="4 10" id="KW-0472">Membrane</keyword>
<comment type="similarity">
    <text evidence="9">Belongs to the Pal lipoprotein family.</text>
</comment>
<evidence type="ECO:0000256" key="8">
    <source>
        <dbReference type="ARBA" id="ARBA00023306"/>
    </source>
</evidence>
<proteinExistence type="inferred from homology"/>
<evidence type="ECO:0000256" key="1">
    <source>
        <dbReference type="ARBA" id="ARBA00004442"/>
    </source>
</evidence>
<comment type="function">
    <text evidence="9">Part of the Tol-Pal system, which plays a role in outer membrane invagination during cell division and is important for maintaining outer membrane integrity.</text>
</comment>
<evidence type="ECO:0000256" key="5">
    <source>
        <dbReference type="ARBA" id="ARBA00023139"/>
    </source>
</evidence>
<feature type="compositionally biased region" description="Gly residues" evidence="11">
    <location>
        <begin position="46"/>
        <end position="56"/>
    </location>
</feature>
<feature type="compositionally biased region" description="Basic and acidic residues" evidence="11">
    <location>
        <begin position="30"/>
        <end position="39"/>
    </location>
</feature>
<feature type="region of interest" description="Disordered" evidence="11">
    <location>
        <begin position="165"/>
        <end position="190"/>
    </location>
</feature>
<dbReference type="PANTHER" id="PTHR30329:SF21">
    <property type="entry name" value="LIPOPROTEIN YIAD-RELATED"/>
    <property type="match status" value="1"/>
</dbReference>
<dbReference type="Pfam" id="PF00691">
    <property type="entry name" value="OmpA"/>
    <property type="match status" value="1"/>
</dbReference>
<dbReference type="InterPro" id="IPR006664">
    <property type="entry name" value="OMP_bac"/>
</dbReference>
<dbReference type="PROSITE" id="PS51123">
    <property type="entry name" value="OMPA_2"/>
    <property type="match status" value="1"/>
</dbReference>
<dbReference type="AlphaFoldDB" id="A0A7Y6NLE0"/>
<organism evidence="14 15">
    <name type="scientific">Piscinibacter koreensis</name>
    <dbReference type="NCBI Taxonomy" id="2742824"/>
    <lineage>
        <taxon>Bacteria</taxon>
        <taxon>Pseudomonadati</taxon>
        <taxon>Pseudomonadota</taxon>
        <taxon>Betaproteobacteria</taxon>
        <taxon>Burkholderiales</taxon>
        <taxon>Sphaerotilaceae</taxon>
        <taxon>Piscinibacter</taxon>
    </lineage>
</organism>
<evidence type="ECO:0000313" key="15">
    <source>
        <dbReference type="Proteomes" id="UP000529637"/>
    </source>
</evidence>
<feature type="chain" id="PRO_5030536564" description="Peptidoglycan-associated protein" evidence="12">
    <location>
        <begin position="23"/>
        <end position="190"/>
    </location>
</feature>
<dbReference type="InterPro" id="IPR039001">
    <property type="entry name" value="Pal"/>
</dbReference>
<dbReference type="PROSITE" id="PS01068">
    <property type="entry name" value="OMPA_1"/>
    <property type="match status" value="1"/>
</dbReference>
<dbReference type="RefSeq" id="WP_176067056.1">
    <property type="nucleotide sequence ID" value="NZ_JABWMJ010000002.1"/>
</dbReference>
<evidence type="ECO:0000259" key="13">
    <source>
        <dbReference type="PROSITE" id="PS51123"/>
    </source>
</evidence>
<evidence type="ECO:0000256" key="3">
    <source>
        <dbReference type="ARBA" id="ARBA00022729"/>
    </source>
</evidence>
<keyword evidence="2 9" id="KW-0132">Cell division</keyword>
<protein>
    <recommendedName>
        <fullName evidence="9">Peptidoglycan-associated protein</fullName>
    </recommendedName>
</protein>
<evidence type="ECO:0000256" key="9">
    <source>
        <dbReference type="HAMAP-Rule" id="MF_02204"/>
    </source>
</evidence>
<feature type="domain" description="OmpA-like" evidence="13">
    <location>
        <begin position="76"/>
        <end position="190"/>
    </location>
</feature>
<evidence type="ECO:0000256" key="6">
    <source>
        <dbReference type="ARBA" id="ARBA00023237"/>
    </source>
</evidence>
<reference evidence="14 15" key="1">
    <citation type="submission" date="2020-06" db="EMBL/GenBank/DDBJ databases">
        <title>Schlegella sp. ID0723 isolated from air conditioner.</title>
        <authorList>
            <person name="Kim D.Y."/>
            <person name="Kim D.-U."/>
        </authorList>
    </citation>
    <scope>NUCLEOTIDE SEQUENCE [LARGE SCALE GENOMIC DNA]</scope>
    <source>
        <strain evidence="14 15">ID0723</strain>
    </source>
</reference>
<dbReference type="PANTHER" id="PTHR30329">
    <property type="entry name" value="STATOR ELEMENT OF FLAGELLAR MOTOR COMPLEX"/>
    <property type="match status" value="1"/>
</dbReference>
<gene>
    <name evidence="9 14" type="primary">pal</name>
    <name evidence="14" type="ORF">HQN59_05985</name>
</gene>
<keyword evidence="7 14" id="KW-0449">Lipoprotein</keyword>
<dbReference type="EMBL" id="JABWMJ010000002">
    <property type="protein sequence ID" value="NUZ05307.1"/>
    <property type="molecule type" value="Genomic_DNA"/>
</dbReference>
<dbReference type="InterPro" id="IPR014169">
    <property type="entry name" value="Pal_lipo_C"/>
</dbReference>
<name>A0A7Y6NLE0_9BURK</name>
<dbReference type="NCBIfam" id="TIGR02802">
    <property type="entry name" value="Pal_lipo"/>
    <property type="match status" value="1"/>
</dbReference>
<evidence type="ECO:0000256" key="7">
    <source>
        <dbReference type="ARBA" id="ARBA00023288"/>
    </source>
</evidence>
<feature type="region of interest" description="Disordered" evidence="11">
    <location>
        <begin position="30"/>
        <end position="60"/>
    </location>
</feature>
<dbReference type="CDD" id="cd07185">
    <property type="entry name" value="OmpA_C-like"/>
    <property type="match status" value="1"/>
</dbReference>
<dbReference type="HAMAP" id="MF_02204">
    <property type="entry name" value="Pal"/>
    <property type="match status" value="1"/>
</dbReference>
<dbReference type="GO" id="GO:0051301">
    <property type="term" value="P:cell division"/>
    <property type="evidence" value="ECO:0007669"/>
    <property type="project" value="UniProtKB-UniRule"/>
</dbReference>
<dbReference type="GO" id="GO:0009279">
    <property type="term" value="C:cell outer membrane"/>
    <property type="evidence" value="ECO:0007669"/>
    <property type="project" value="UniProtKB-SubCell"/>
</dbReference>
<keyword evidence="8 9" id="KW-0131">Cell cycle</keyword>
<dbReference type="SUPFAM" id="SSF103088">
    <property type="entry name" value="OmpA-like"/>
    <property type="match status" value="1"/>
</dbReference>
<dbReference type="InterPro" id="IPR050330">
    <property type="entry name" value="Bact_OuterMem_StrucFunc"/>
</dbReference>
<comment type="subunit">
    <text evidence="9">The Tol-Pal system is composed of five core proteins: the inner membrane proteins TolA, TolQ and TolR, the periplasmic protein TolB and the outer membrane protein Pal. They form a network linking the inner and outer membranes and the peptidoglycan layer.</text>
</comment>
<feature type="signal peptide" evidence="12">
    <location>
        <begin position="1"/>
        <end position="22"/>
    </location>
</feature>
<evidence type="ECO:0000313" key="14">
    <source>
        <dbReference type="EMBL" id="NUZ05307.1"/>
    </source>
</evidence>
<evidence type="ECO:0000256" key="10">
    <source>
        <dbReference type="PROSITE-ProRule" id="PRU00473"/>
    </source>
</evidence>
<evidence type="ECO:0000256" key="4">
    <source>
        <dbReference type="ARBA" id="ARBA00023136"/>
    </source>
</evidence>
<comment type="subcellular location">
    <subcellularLocation>
        <location evidence="1">Cell outer membrane</location>
    </subcellularLocation>
</comment>
<evidence type="ECO:0000256" key="11">
    <source>
        <dbReference type="SAM" id="MobiDB-lite"/>
    </source>
</evidence>
<dbReference type="InterPro" id="IPR006665">
    <property type="entry name" value="OmpA-like"/>
</dbReference>
<evidence type="ECO:0000256" key="2">
    <source>
        <dbReference type="ARBA" id="ARBA00022618"/>
    </source>
</evidence>
<dbReference type="InterPro" id="IPR006690">
    <property type="entry name" value="OMPA-like_CS"/>
</dbReference>
<comment type="caution">
    <text evidence="14">The sequence shown here is derived from an EMBL/GenBank/DDBJ whole genome shotgun (WGS) entry which is preliminary data.</text>
</comment>
<dbReference type="Proteomes" id="UP000529637">
    <property type="component" value="Unassembled WGS sequence"/>
</dbReference>
<dbReference type="Gene3D" id="3.30.1330.60">
    <property type="entry name" value="OmpA-like domain"/>
    <property type="match status" value="1"/>
</dbReference>
<sequence>MNTTSLFKLRTLTLAVAAVALAGCSSVKLDDKPPVESRDASATSGAAGGAGSGANVGGANSQSRIASVDLTRNANNDAANSNVPRVVYFDFDSFVVKDDYRPVVEANARLLSQNRQRRVSIEGHTDERGGREYNLALGQKRAEAVARSLQLLGVPESQVEAVSFGEERPAVQGSDEAAYAKNRRAELNSR</sequence>
<keyword evidence="5" id="KW-0564">Palmitate</keyword>
<dbReference type="PRINTS" id="PR01021">
    <property type="entry name" value="OMPADOMAIN"/>
</dbReference>
<keyword evidence="15" id="KW-1185">Reference proteome</keyword>
<dbReference type="InterPro" id="IPR036737">
    <property type="entry name" value="OmpA-like_sf"/>
</dbReference>
<keyword evidence="3 12" id="KW-0732">Signal</keyword>
<evidence type="ECO:0000256" key="12">
    <source>
        <dbReference type="SAM" id="SignalP"/>
    </source>
</evidence>
<accession>A0A7Y6NLE0</accession>
<keyword evidence="6" id="KW-0998">Cell outer membrane</keyword>